<evidence type="ECO:0000256" key="3">
    <source>
        <dbReference type="ARBA" id="ARBA00022723"/>
    </source>
</evidence>
<comment type="cofactor">
    <cofactor evidence="7">
        <name>thiamine diphosphate</name>
        <dbReference type="ChEBI" id="CHEBI:58937"/>
    </cofactor>
    <text evidence="7">Binds 1 thiamine pyrophosphate per subunit.</text>
</comment>
<dbReference type="NCBIfam" id="TIGR00173">
    <property type="entry name" value="menD"/>
    <property type="match status" value="1"/>
</dbReference>
<dbReference type="InterPro" id="IPR012001">
    <property type="entry name" value="Thiamin_PyroP_enz_TPP-bd_dom"/>
</dbReference>
<dbReference type="PANTHER" id="PTHR42916">
    <property type="entry name" value="2-SUCCINYL-5-ENOLPYRUVYL-6-HYDROXY-3-CYCLOHEXENE-1-CARBOXYLATE SYNTHASE"/>
    <property type="match status" value="1"/>
</dbReference>
<sequence length="584" mass="65308">MDHIENLTRYTANVIDEFVKNGVTDVVISPGSRSTPLALTFTEHPDIKEWVVIDERSAAFFAMGIAKQLDRPVALVCTSGTAAANYFPAIVEAYYSRVPLIVLTADRPHELRDVGAPQAIEQLKLYGDYPKWFHEMALPEATPNMLSYARNKAARAVYMANEGNPGPVHLNFPFREPLTPDFTLENIWENPAMPTELQPVSSVMDGEKYLSEQQIELLNQKLADGKKGLIVCGPQTDKRFAQAITELALKWKLPVLADPLSQVRAGSHEKDHVIEAYDAFLRNKTIRKQLEPDYIIRFGAMPVSKAYLFYVKEHAQVKQYIVEGSSGYREPTGNSTEFIFADPVMLCRAIQSTSSINEVDLSWLNRWQEMNLISKKHLLSGKESAITEGEVVRGLCEVIPDESTLYVGNSMAIRDVDTFFMTTPKRVRILANRGANGIDGVVSSGIGAAATGKTVTLLIGDLSFFHDMNGLLAAKHYKLNITILLVNNNGGGIFSFLPQSNDKRHFEALFGTPVDIEFKKAIEMYGGEYAQAMTEDQLKDLLAASYQHEGLSVIEIKTDRTENVTWHREKWNAIEQEILQDWDG</sequence>
<proteinExistence type="inferred from homology"/>
<dbReference type="HAMAP" id="MF_01659">
    <property type="entry name" value="MenD"/>
    <property type="match status" value="1"/>
</dbReference>
<dbReference type="OrthoDB" id="9791859at2"/>
<feature type="domain" description="Thiamine pyrophosphate enzyme N-terminal TPP-binding" evidence="9">
    <location>
        <begin position="14"/>
        <end position="124"/>
    </location>
</feature>
<comment type="similarity">
    <text evidence="7">Belongs to the TPP enzyme family. MenD subfamily.</text>
</comment>
<dbReference type="PIRSF" id="PIRSF004983">
    <property type="entry name" value="MenD"/>
    <property type="match status" value="1"/>
</dbReference>
<dbReference type="Gene3D" id="3.40.50.970">
    <property type="match status" value="2"/>
</dbReference>
<dbReference type="SUPFAM" id="SSF52518">
    <property type="entry name" value="Thiamin diphosphate-binding fold (THDP-binding)"/>
    <property type="match status" value="2"/>
</dbReference>
<keyword evidence="3 7" id="KW-0479">Metal-binding</keyword>
<keyword evidence="1 7" id="KW-0474">Menaquinone biosynthesis</keyword>
<comment type="catalytic activity">
    <reaction evidence="7">
        <text>isochorismate + 2-oxoglutarate + H(+) = 5-enolpyruvoyl-6-hydroxy-2-succinyl-cyclohex-3-ene-1-carboxylate + CO2</text>
        <dbReference type="Rhea" id="RHEA:25593"/>
        <dbReference type="ChEBI" id="CHEBI:15378"/>
        <dbReference type="ChEBI" id="CHEBI:16526"/>
        <dbReference type="ChEBI" id="CHEBI:16810"/>
        <dbReference type="ChEBI" id="CHEBI:29780"/>
        <dbReference type="ChEBI" id="CHEBI:58818"/>
        <dbReference type="EC" id="2.2.1.9"/>
    </reaction>
</comment>
<dbReference type="AlphaFoldDB" id="A0A9X1CDP3"/>
<evidence type="ECO:0000259" key="8">
    <source>
        <dbReference type="Pfam" id="PF02775"/>
    </source>
</evidence>
<dbReference type="CDD" id="cd07037">
    <property type="entry name" value="TPP_PYR_MenD"/>
    <property type="match status" value="1"/>
</dbReference>
<keyword evidence="12" id="KW-1185">Reference proteome</keyword>
<dbReference type="GO" id="GO:0070204">
    <property type="term" value="F:2-succinyl-5-enolpyruvyl-6-hydroxy-3-cyclohexene-1-carboxylic-acid synthase activity"/>
    <property type="evidence" value="ECO:0007669"/>
    <property type="project" value="UniProtKB-UniRule"/>
</dbReference>
<dbReference type="Proteomes" id="UP001138793">
    <property type="component" value="Unassembled WGS sequence"/>
</dbReference>
<keyword evidence="5 7" id="KW-0786">Thiamine pyrophosphate</keyword>
<comment type="pathway">
    <text evidence="7">Quinol/quinone metabolism; 1,4-dihydroxy-2-naphthoate biosynthesis; 1,4-dihydroxy-2-naphthoate from chorismate: step 2/7.</text>
</comment>
<comment type="pathway">
    <text evidence="7">Quinol/quinone metabolism; menaquinone biosynthesis.</text>
</comment>
<accession>A0A9X1CDP3</accession>
<reference evidence="11" key="1">
    <citation type="submission" date="2021-03" db="EMBL/GenBank/DDBJ databases">
        <title>Genomic Encyclopedia of Type Strains, Phase IV (KMG-IV): sequencing the most valuable type-strain genomes for metagenomic binning, comparative biology and taxonomic classification.</title>
        <authorList>
            <person name="Goeker M."/>
        </authorList>
    </citation>
    <scope>NUCLEOTIDE SEQUENCE</scope>
    <source>
        <strain evidence="11">DSM 107338</strain>
    </source>
</reference>
<dbReference type="Pfam" id="PF16582">
    <property type="entry name" value="TPP_enzyme_M_2"/>
    <property type="match status" value="1"/>
</dbReference>
<feature type="domain" description="Thiamine pyrophosphate enzyme TPP-binding" evidence="8">
    <location>
        <begin position="442"/>
        <end position="556"/>
    </location>
</feature>
<evidence type="ECO:0000259" key="9">
    <source>
        <dbReference type="Pfam" id="PF02776"/>
    </source>
</evidence>
<dbReference type="GO" id="GO:0000287">
    <property type="term" value="F:magnesium ion binding"/>
    <property type="evidence" value="ECO:0007669"/>
    <property type="project" value="UniProtKB-UniRule"/>
</dbReference>
<dbReference type="Pfam" id="PF02776">
    <property type="entry name" value="TPP_enzyme_N"/>
    <property type="match status" value="1"/>
</dbReference>
<evidence type="ECO:0000256" key="7">
    <source>
        <dbReference type="HAMAP-Rule" id="MF_01659"/>
    </source>
</evidence>
<evidence type="ECO:0000256" key="1">
    <source>
        <dbReference type="ARBA" id="ARBA00022428"/>
    </source>
</evidence>
<comment type="caution">
    <text evidence="11">The sequence shown here is derived from an EMBL/GenBank/DDBJ whole genome shotgun (WGS) entry which is preliminary data.</text>
</comment>
<evidence type="ECO:0000256" key="5">
    <source>
        <dbReference type="ARBA" id="ARBA00023052"/>
    </source>
</evidence>
<dbReference type="InterPro" id="IPR032264">
    <property type="entry name" value="MenD_middle"/>
</dbReference>
<dbReference type="EC" id="2.2.1.9" evidence="7"/>
<comment type="cofactor">
    <cofactor evidence="7">
        <name>Mg(2+)</name>
        <dbReference type="ChEBI" id="CHEBI:18420"/>
    </cofactor>
    <cofactor evidence="7">
        <name>Mn(2+)</name>
        <dbReference type="ChEBI" id="CHEBI:29035"/>
    </cofactor>
</comment>
<dbReference type="InterPro" id="IPR004433">
    <property type="entry name" value="MenaQ_synth_MenD"/>
</dbReference>
<dbReference type="GO" id="GO:0030145">
    <property type="term" value="F:manganese ion binding"/>
    <property type="evidence" value="ECO:0007669"/>
    <property type="project" value="UniProtKB-UniRule"/>
</dbReference>
<name>A0A9X1CDP3_9BACI</name>
<comment type="subunit">
    <text evidence="7">Homodimer.</text>
</comment>
<dbReference type="CDD" id="cd02009">
    <property type="entry name" value="TPP_SHCHC_synthase"/>
    <property type="match status" value="1"/>
</dbReference>
<dbReference type="RefSeq" id="WP_149474723.1">
    <property type="nucleotide sequence ID" value="NZ_JAGGMB010000002.1"/>
</dbReference>
<dbReference type="PANTHER" id="PTHR42916:SF1">
    <property type="entry name" value="PROTEIN PHYLLO, CHLOROPLASTIC"/>
    <property type="match status" value="1"/>
</dbReference>
<feature type="domain" description="Menaquinone biosynthesis protein MenD middle" evidence="10">
    <location>
        <begin position="225"/>
        <end position="407"/>
    </location>
</feature>
<dbReference type="SUPFAM" id="SSF52467">
    <property type="entry name" value="DHS-like NAD/FAD-binding domain"/>
    <property type="match status" value="1"/>
</dbReference>
<comment type="function">
    <text evidence="7">Catalyzes the thiamine diphosphate-dependent decarboxylation of 2-oxoglutarate and the subsequent addition of the resulting succinic semialdehyde-thiamine pyrophosphate anion to isochorismate to yield 2-succinyl-5-enolpyruvyl-6-hydroxy-3-cyclohexene-1-carboxylate (SEPHCHC).</text>
</comment>
<evidence type="ECO:0000256" key="6">
    <source>
        <dbReference type="ARBA" id="ARBA00023211"/>
    </source>
</evidence>
<dbReference type="InterPro" id="IPR011766">
    <property type="entry name" value="TPP_enzyme_TPP-bd"/>
</dbReference>
<organism evidence="11 12">
    <name type="scientific">Oceanobacillus polygoni</name>
    <dbReference type="NCBI Taxonomy" id="1235259"/>
    <lineage>
        <taxon>Bacteria</taxon>
        <taxon>Bacillati</taxon>
        <taxon>Bacillota</taxon>
        <taxon>Bacilli</taxon>
        <taxon>Bacillales</taxon>
        <taxon>Bacillaceae</taxon>
        <taxon>Oceanobacillus</taxon>
    </lineage>
</organism>
<evidence type="ECO:0000313" key="12">
    <source>
        <dbReference type="Proteomes" id="UP001138793"/>
    </source>
</evidence>
<dbReference type="Gene3D" id="3.40.50.1220">
    <property type="entry name" value="TPP-binding domain"/>
    <property type="match status" value="1"/>
</dbReference>
<evidence type="ECO:0000313" key="11">
    <source>
        <dbReference type="EMBL" id="MBP2076435.1"/>
    </source>
</evidence>
<evidence type="ECO:0000256" key="2">
    <source>
        <dbReference type="ARBA" id="ARBA00022679"/>
    </source>
</evidence>
<dbReference type="EMBL" id="JAGGMB010000002">
    <property type="protein sequence ID" value="MBP2076435.1"/>
    <property type="molecule type" value="Genomic_DNA"/>
</dbReference>
<evidence type="ECO:0000256" key="4">
    <source>
        <dbReference type="ARBA" id="ARBA00022842"/>
    </source>
</evidence>
<protein>
    <recommendedName>
        <fullName evidence="7">2-succinyl-5-enolpyruvyl-6-hydroxy-3-cyclohexene-1-carboxylate synthase</fullName>
        <shortName evidence="7">SEPHCHC synthase</shortName>
        <ecNumber evidence="7">2.2.1.9</ecNumber>
    </recommendedName>
    <alternativeName>
        <fullName evidence="7">Menaquinone biosynthesis protein MenD</fullName>
    </alternativeName>
</protein>
<dbReference type="InterPro" id="IPR029035">
    <property type="entry name" value="DHS-like_NAD/FAD-binding_dom"/>
</dbReference>
<dbReference type="InterPro" id="IPR029061">
    <property type="entry name" value="THDP-binding"/>
</dbReference>
<dbReference type="GO" id="GO:0030976">
    <property type="term" value="F:thiamine pyrophosphate binding"/>
    <property type="evidence" value="ECO:0007669"/>
    <property type="project" value="UniProtKB-UniRule"/>
</dbReference>
<dbReference type="GO" id="GO:0009234">
    <property type="term" value="P:menaquinone biosynthetic process"/>
    <property type="evidence" value="ECO:0007669"/>
    <property type="project" value="UniProtKB-UniRule"/>
</dbReference>
<keyword evidence="4 7" id="KW-0460">Magnesium</keyword>
<evidence type="ECO:0000259" key="10">
    <source>
        <dbReference type="Pfam" id="PF16582"/>
    </source>
</evidence>
<keyword evidence="2 7" id="KW-0808">Transferase</keyword>
<keyword evidence="6 7" id="KW-0464">Manganese</keyword>
<gene>
    <name evidence="7" type="primary">menD</name>
    <name evidence="11" type="ORF">J2Z64_000647</name>
</gene>
<dbReference type="Pfam" id="PF02775">
    <property type="entry name" value="TPP_enzyme_C"/>
    <property type="match status" value="1"/>
</dbReference>